<reference evidence="1" key="1">
    <citation type="submission" date="2021-06" db="EMBL/GenBank/DDBJ databases">
        <authorList>
            <consortium name="DOE Joint Genome Institute"/>
            <person name="Mondo S.J."/>
            <person name="Amses K.R."/>
            <person name="Simmons D.R."/>
            <person name="Longcore J.E."/>
            <person name="Seto K."/>
            <person name="Alves G.H."/>
            <person name="Bonds A.E."/>
            <person name="Quandt C.A."/>
            <person name="Davis W.J."/>
            <person name="Chang Y."/>
            <person name="Letcher P.M."/>
            <person name="Powell M.J."/>
            <person name="Kuo A."/>
            <person name="Labutti K."/>
            <person name="Pangilinan J."/>
            <person name="Andreopoulos W."/>
            <person name="Tritt A."/>
            <person name="Riley R."/>
            <person name="Hundley H."/>
            <person name="Johnson J."/>
            <person name="Lipzen A."/>
            <person name="Barry K."/>
            <person name="Berbee M.L."/>
            <person name="Buchler N.E."/>
            <person name="Grigoriev I.V."/>
            <person name="Spatafora J.W."/>
            <person name="Stajich J.E."/>
            <person name="James T.Y."/>
        </authorList>
    </citation>
    <scope>NUCLEOTIDE SEQUENCE</scope>
    <source>
        <strain evidence="1">AG</strain>
    </source>
</reference>
<keyword evidence="2" id="KW-1185">Reference proteome</keyword>
<proteinExistence type="predicted"/>
<accession>A0AAD5E229</accession>
<organism evidence="1 2">
    <name type="scientific">Umbelopsis ramanniana AG</name>
    <dbReference type="NCBI Taxonomy" id="1314678"/>
    <lineage>
        <taxon>Eukaryota</taxon>
        <taxon>Fungi</taxon>
        <taxon>Fungi incertae sedis</taxon>
        <taxon>Mucoromycota</taxon>
        <taxon>Mucoromycotina</taxon>
        <taxon>Umbelopsidomycetes</taxon>
        <taxon>Umbelopsidales</taxon>
        <taxon>Umbelopsidaceae</taxon>
        <taxon>Umbelopsis</taxon>
    </lineage>
</organism>
<reference evidence="1" key="2">
    <citation type="journal article" date="2022" name="Proc. Natl. Acad. Sci. U.S.A.">
        <title>Diploid-dominant life cycles characterize the early evolution of Fungi.</title>
        <authorList>
            <person name="Amses K.R."/>
            <person name="Simmons D.R."/>
            <person name="Longcore J.E."/>
            <person name="Mondo S.J."/>
            <person name="Seto K."/>
            <person name="Jeronimo G.H."/>
            <person name="Bonds A.E."/>
            <person name="Quandt C.A."/>
            <person name="Davis W.J."/>
            <person name="Chang Y."/>
            <person name="Federici B.A."/>
            <person name="Kuo A."/>
            <person name="LaButti K."/>
            <person name="Pangilinan J."/>
            <person name="Andreopoulos W."/>
            <person name="Tritt A."/>
            <person name="Riley R."/>
            <person name="Hundley H."/>
            <person name="Johnson J."/>
            <person name="Lipzen A."/>
            <person name="Barry K."/>
            <person name="Lang B.F."/>
            <person name="Cuomo C.A."/>
            <person name="Buchler N.E."/>
            <person name="Grigoriev I.V."/>
            <person name="Spatafora J.W."/>
            <person name="Stajich J.E."/>
            <person name="James T.Y."/>
        </authorList>
    </citation>
    <scope>NUCLEOTIDE SEQUENCE</scope>
    <source>
        <strain evidence="1">AG</strain>
    </source>
</reference>
<evidence type="ECO:0000313" key="2">
    <source>
        <dbReference type="Proteomes" id="UP001206595"/>
    </source>
</evidence>
<dbReference type="RefSeq" id="XP_051440080.1">
    <property type="nucleotide sequence ID" value="XM_051592638.1"/>
</dbReference>
<name>A0AAD5E229_UMBRA</name>
<protein>
    <submittedName>
        <fullName evidence="1">Uncharacterized protein</fullName>
    </submittedName>
</protein>
<sequence>MEFTFVSTLPQNPFTSTVKTCSPLDRSYNYMHDSHQWLFFRESRWIPFDAHNQVKLFETLQMNGKFVDLKDSHFPGVERLRVFPASNYVSYLGTRYNLSHILLPRF</sequence>
<dbReference type="EMBL" id="MU621002">
    <property type="protein sequence ID" value="KAI8575075.1"/>
    <property type="molecule type" value="Genomic_DNA"/>
</dbReference>
<dbReference type="GeneID" id="75917980"/>
<gene>
    <name evidence="1" type="ORF">K450DRAFT_263368</name>
</gene>
<evidence type="ECO:0000313" key="1">
    <source>
        <dbReference type="EMBL" id="KAI8575075.1"/>
    </source>
</evidence>
<comment type="caution">
    <text evidence="1">The sequence shown here is derived from an EMBL/GenBank/DDBJ whole genome shotgun (WGS) entry which is preliminary data.</text>
</comment>
<dbReference type="AlphaFoldDB" id="A0AAD5E229"/>
<dbReference type="Proteomes" id="UP001206595">
    <property type="component" value="Unassembled WGS sequence"/>
</dbReference>